<feature type="non-terminal residue" evidence="2">
    <location>
        <position position="1"/>
    </location>
</feature>
<reference evidence="2 3" key="1">
    <citation type="journal article" date="2021" name="BMC Genomics">
        <title>Datura genome reveals duplications of psychoactive alkaloid biosynthetic genes and high mutation rate following tissue culture.</title>
        <authorList>
            <person name="Rajewski A."/>
            <person name="Carter-House D."/>
            <person name="Stajich J."/>
            <person name="Litt A."/>
        </authorList>
    </citation>
    <scope>NUCLEOTIDE SEQUENCE [LARGE SCALE GENOMIC DNA]</scope>
    <source>
        <strain evidence="2">AR-01</strain>
    </source>
</reference>
<gene>
    <name evidence="2" type="ORF">HAX54_000498</name>
</gene>
<organism evidence="2 3">
    <name type="scientific">Datura stramonium</name>
    <name type="common">Jimsonweed</name>
    <name type="synonym">Common thornapple</name>
    <dbReference type="NCBI Taxonomy" id="4076"/>
    <lineage>
        <taxon>Eukaryota</taxon>
        <taxon>Viridiplantae</taxon>
        <taxon>Streptophyta</taxon>
        <taxon>Embryophyta</taxon>
        <taxon>Tracheophyta</taxon>
        <taxon>Spermatophyta</taxon>
        <taxon>Magnoliopsida</taxon>
        <taxon>eudicotyledons</taxon>
        <taxon>Gunneridae</taxon>
        <taxon>Pentapetalae</taxon>
        <taxon>asterids</taxon>
        <taxon>lamiids</taxon>
        <taxon>Solanales</taxon>
        <taxon>Solanaceae</taxon>
        <taxon>Solanoideae</taxon>
        <taxon>Datureae</taxon>
        <taxon>Datura</taxon>
    </lineage>
</organism>
<feature type="compositionally biased region" description="Gly residues" evidence="1">
    <location>
        <begin position="12"/>
        <end position="24"/>
    </location>
</feature>
<name>A0ABS8Y6W7_DATST</name>
<evidence type="ECO:0000256" key="1">
    <source>
        <dbReference type="SAM" id="MobiDB-lite"/>
    </source>
</evidence>
<proteinExistence type="predicted"/>
<dbReference type="Proteomes" id="UP000823775">
    <property type="component" value="Unassembled WGS sequence"/>
</dbReference>
<dbReference type="EMBL" id="JACEIK010101386">
    <property type="protein sequence ID" value="MCE5167405.1"/>
    <property type="molecule type" value="Genomic_DNA"/>
</dbReference>
<evidence type="ECO:0000313" key="3">
    <source>
        <dbReference type="Proteomes" id="UP000823775"/>
    </source>
</evidence>
<keyword evidence="3" id="KW-1185">Reference proteome</keyword>
<protein>
    <submittedName>
        <fullName evidence="2">Uncharacterized protein</fullName>
    </submittedName>
</protein>
<sequence>LRRSVRIRRSGGISGEGEVDGGSGCVKNGEGEAGFAGVSGEERNSAAGSGVVHRRGRGRGKDREVWRLLFSVGGGGATGRRVREIWWLSVFFRLGVVVTVVRDGDREEAGV</sequence>
<evidence type="ECO:0000313" key="2">
    <source>
        <dbReference type="EMBL" id="MCE5167405.1"/>
    </source>
</evidence>
<accession>A0ABS8Y6W7</accession>
<comment type="caution">
    <text evidence="2">The sequence shown here is derived from an EMBL/GenBank/DDBJ whole genome shotgun (WGS) entry which is preliminary data.</text>
</comment>
<feature type="region of interest" description="Disordered" evidence="1">
    <location>
        <begin position="7"/>
        <end position="59"/>
    </location>
</feature>